<feature type="non-terminal residue" evidence="9">
    <location>
        <position position="1"/>
    </location>
</feature>
<dbReference type="InterPro" id="IPR003356">
    <property type="entry name" value="DNA_methylase_A-5"/>
</dbReference>
<dbReference type="GO" id="GO:0009307">
    <property type="term" value="P:DNA restriction-modification system"/>
    <property type="evidence" value="ECO:0007669"/>
    <property type="project" value="UniProtKB-KW"/>
</dbReference>
<sequence length="138" mass="15405">MKIPKSSREDIYYSMGNEWLDVASILPESRSDWFITLSMLSALTERGKLLVGMSLGALTRTGSEAKVREYLVSQGVIEQVILLPKNIHYSTSIQTVLLVLNSGLENKNNRSVKFVDASLFYEPARGRNILSPDNINAI</sequence>
<dbReference type="GO" id="GO:0009007">
    <property type="term" value="F:site-specific DNA-methyltransferase (adenine-specific) activity"/>
    <property type="evidence" value="ECO:0007669"/>
    <property type="project" value="UniProtKB-EC"/>
</dbReference>
<evidence type="ECO:0000313" key="9">
    <source>
        <dbReference type="EMBL" id="MBF4436831.1"/>
    </source>
</evidence>
<keyword evidence="3" id="KW-0489">Methyltransferase</keyword>
<keyword evidence="9" id="KW-0378">Hydrolase</keyword>
<evidence type="ECO:0000256" key="3">
    <source>
        <dbReference type="ARBA" id="ARBA00022603"/>
    </source>
</evidence>
<gene>
    <name evidence="9" type="ORF">ERJ77_20530</name>
</gene>
<comment type="catalytic activity">
    <reaction evidence="7">
        <text>a 2'-deoxyadenosine in DNA + S-adenosyl-L-methionine = an N(6)-methyl-2'-deoxyadenosine in DNA + S-adenosyl-L-homocysteine + H(+)</text>
        <dbReference type="Rhea" id="RHEA:15197"/>
        <dbReference type="Rhea" id="RHEA-COMP:12418"/>
        <dbReference type="Rhea" id="RHEA-COMP:12419"/>
        <dbReference type="ChEBI" id="CHEBI:15378"/>
        <dbReference type="ChEBI" id="CHEBI:57856"/>
        <dbReference type="ChEBI" id="CHEBI:59789"/>
        <dbReference type="ChEBI" id="CHEBI:90615"/>
        <dbReference type="ChEBI" id="CHEBI:90616"/>
        <dbReference type="EC" id="2.1.1.72"/>
    </reaction>
</comment>
<dbReference type="GO" id="GO:0032259">
    <property type="term" value="P:methylation"/>
    <property type="evidence" value="ECO:0007669"/>
    <property type="project" value="UniProtKB-KW"/>
</dbReference>
<dbReference type="PANTHER" id="PTHR42933:SF1">
    <property type="entry name" value="SITE-SPECIFIC DNA-METHYLTRANSFERASE (ADENINE-SPECIFIC)"/>
    <property type="match status" value="1"/>
</dbReference>
<evidence type="ECO:0000256" key="6">
    <source>
        <dbReference type="ARBA" id="ARBA00022747"/>
    </source>
</evidence>
<dbReference type="PANTHER" id="PTHR42933">
    <property type="entry name" value="SLR6095 PROTEIN"/>
    <property type="match status" value="1"/>
</dbReference>
<evidence type="ECO:0000256" key="5">
    <source>
        <dbReference type="ARBA" id="ARBA00022691"/>
    </source>
</evidence>
<protein>
    <recommendedName>
        <fullName evidence="2">site-specific DNA-methyltransferase (adenine-specific)</fullName>
        <ecNumber evidence="2">2.1.1.72</ecNumber>
    </recommendedName>
</protein>
<evidence type="ECO:0000256" key="2">
    <source>
        <dbReference type="ARBA" id="ARBA00011900"/>
    </source>
</evidence>
<accession>A0AAW4BKG0</accession>
<keyword evidence="9" id="KW-0540">Nuclease</keyword>
<feature type="domain" description="DNA methylase adenine-specific" evidence="8">
    <location>
        <begin position="19"/>
        <end position="138"/>
    </location>
</feature>
<dbReference type="EC" id="2.1.1.72" evidence="2"/>
<comment type="similarity">
    <text evidence="1">Belongs to the N(4)/N(6)-methyltransferase family.</text>
</comment>
<keyword evidence="5" id="KW-0949">S-adenosyl-L-methionine</keyword>
<dbReference type="SUPFAM" id="SSF53335">
    <property type="entry name" value="S-adenosyl-L-methionine-dependent methyltransferases"/>
    <property type="match status" value="1"/>
</dbReference>
<evidence type="ECO:0000256" key="1">
    <source>
        <dbReference type="ARBA" id="ARBA00006594"/>
    </source>
</evidence>
<dbReference type="Pfam" id="PF02384">
    <property type="entry name" value="N6_Mtase"/>
    <property type="match status" value="1"/>
</dbReference>
<evidence type="ECO:0000313" key="10">
    <source>
        <dbReference type="Proteomes" id="UP000786185"/>
    </source>
</evidence>
<dbReference type="GO" id="GO:0003677">
    <property type="term" value="F:DNA binding"/>
    <property type="evidence" value="ECO:0007669"/>
    <property type="project" value="InterPro"/>
</dbReference>
<evidence type="ECO:0000256" key="4">
    <source>
        <dbReference type="ARBA" id="ARBA00022679"/>
    </source>
</evidence>
<dbReference type="InterPro" id="IPR051537">
    <property type="entry name" value="DNA_Adenine_Mtase"/>
</dbReference>
<dbReference type="InterPro" id="IPR029063">
    <property type="entry name" value="SAM-dependent_MTases_sf"/>
</dbReference>
<dbReference type="GO" id="GO:0008170">
    <property type="term" value="F:N-methyltransferase activity"/>
    <property type="evidence" value="ECO:0007669"/>
    <property type="project" value="InterPro"/>
</dbReference>
<dbReference type="Gene3D" id="3.40.50.150">
    <property type="entry name" value="Vaccinia Virus protein VP39"/>
    <property type="match status" value="1"/>
</dbReference>
<comment type="caution">
    <text evidence="9">The sequence shown here is derived from an EMBL/GenBank/DDBJ whole genome shotgun (WGS) entry which is preliminary data.</text>
</comment>
<name>A0AAW4BKG0_VIBAN</name>
<dbReference type="EMBL" id="SCLC01000399">
    <property type="protein sequence ID" value="MBF4436831.1"/>
    <property type="molecule type" value="Genomic_DNA"/>
</dbReference>
<evidence type="ECO:0000256" key="7">
    <source>
        <dbReference type="ARBA" id="ARBA00047942"/>
    </source>
</evidence>
<keyword evidence="6" id="KW-0680">Restriction system</keyword>
<keyword evidence="9" id="KW-0255">Endonuclease</keyword>
<proteinExistence type="inferred from homology"/>
<keyword evidence="4" id="KW-0808">Transferase</keyword>
<reference evidence="9" key="1">
    <citation type="journal article" date="2021" name="PeerJ">
        <title>Analysis of 44 Vibrio anguillarum genomes reveals high genetic diversity.</title>
        <authorList>
            <person name="Hansen M.J."/>
            <person name="Dalsgaard I."/>
        </authorList>
    </citation>
    <scope>NUCLEOTIDE SEQUENCE</scope>
    <source>
        <strain evidence="9">850617-1/1</strain>
    </source>
</reference>
<dbReference type="GO" id="GO:0004519">
    <property type="term" value="F:endonuclease activity"/>
    <property type="evidence" value="ECO:0007669"/>
    <property type="project" value="UniProtKB-KW"/>
</dbReference>
<organism evidence="9 10">
    <name type="scientific">Vibrio anguillarum</name>
    <name type="common">Listonella anguillarum</name>
    <dbReference type="NCBI Taxonomy" id="55601"/>
    <lineage>
        <taxon>Bacteria</taxon>
        <taxon>Pseudomonadati</taxon>
        <taxon>Pseudomonadota</taxon>
        <taxon>Gammaproteobacteria</taxon>
        <taxon>Vibrionales</taxon>
        <taxon>Vibrionaceae</taxon>
        <taxon>Vibrio</taxon>
    </lineage>
</organism>
<evidence type="ECO:0000259" key="8">
    <source>
        <dbReference type="Pfam" id="PF02384"/>
    </source>
</evidence>
<dbReference type="Proteomes" id="UP000786185">
    <property type="component" value="Unassembled WGS sequence"/>
</dbReference>
<feature type="non-terminal residue" evidence="9">
    <location>
        <position position="138"/>
    </location>
</feature>
<dbReference type="AlphaFoldDB" id="A0AAW4BKG0"/>